<dbReference type="SUPFAM" id="SSF51110">
    <property type="entry name" value="alpha-D-mannose-specific plant lectins"/>
    <property type="match status" value="1"/>
</dbReference>
<dbReference type="SUPFAM" id="SSF56112">
    <property type="entry name" value="Protein kinase-like (PK-like)"/>
    <property type="match status" value="1"/>
</dbReference>
<comment type="subcellular location">
    <subcellularLocation>
        <location evidence="1">Membrane</location>
        <topology evidence="1">Single-pass type I membrane protein</topology>
    </subcellularLocation>
</comment>
<dbReference type="InterPro" id="IPR000719">
    <property type="entry name" value="Prot_kinase_dom"/>
</dbReference>
<keyword evidence="8" id="KW-0430">Lectin</keyword>
<feature type="compositionally biased region" description="Basic and acidic residues" evidence="20">
    <location>
        <begin position="839"/>
        <end position="848"/>
    </location>
</feature>
<dbReference type="Gene3D" id="3.30.200.20">
    <property type="entry name" value="Phosphorylase Kinase, domain 1"/>
    <property type="match status" value="2"/>
</dbReference>
<dbReference type="GO" id="GO:0016020">
    <property type="term" value="C:membrane"/>
    <property type="evidence" value="ECO:0007669"/>
    <property type="project" value="UniProtKB-SubCell"/>
</dbReference>
<evidence type="ECO:0000256" key="19">
    <source>
        <dbReference type="PROSITE-ProRule" id="PRU10141"/>
    </source>
</evidence>
<evidence type="ECO:0000259" key="21">
    <source>
        <dbReference type="PROSITE" id="PS50011"/>
    </source>
</evidence>
<evidence type="ECO:0000256" key="14">
    <source>
        <dbReference type="ARBA" id="ARBA00023157"/>
    </source>
</evidence>
<dbReference type="PROSITE" id="PS50927">
    <property type="entry name" value="BULB_LECTIN"/>
    <property type="match status" value="1"/>
</dbReference>
<keyword evidence="7" id="KW-0732">Signal</keyword>
<dbReference type="Pfam" id="PF01453">
    <property type="entry name" value="B_lectin"/>
    <property type="match status" value="1"/>
</dbReference>
<evidence type="ECO:0000256" key="5">
    <source>
        <dbReference type="ARBA" id="ARBA00022679"/>
    </source>
</evidence>
<dbReference type="FunFam" id="1.10.510.10:FF:000237">
    <property type="entry name" value="G-type lectin S-receptor-like serine/threonine-protein kinase"/>
    <property type="match status" value="1"/>
</dbReference>
<dbReference type="EC" id="2.7.11.1" evidence="2"/>
<evidence type="ECO:0000256" key="2">
    <source>
        <dbReference type="ARBA" id="ARBA00012513"/>
    </source>
</evidence>
<feature type="domain" description="Protein kinase" evidence="21">
    <location>
        <begin position="532"/>
        <end position="806"/>
    </location>
</feature>
<comment type="catalytic activity">
    <reaction evidence="18">
        <text>L-seryl-[protein] + ATP = O-phospho-L-seryl-[protein] + ADP + H(+)</text>
        <dbReference type="Rhea" id="RHEA:17989"/>
        <dbReference type="Rhea" id="RHEA-COMP:9863"/>
        <dbReference type="Rhea" id="RHEA-COMP:11604"/>
        <dbReference type="ChEBI" id="CHEBI:15378"/>
        <dbReference type="ChEBI" id="CHEBI:29999"/>
        <dbReference type="ChEBI" id="CHEBI:30616"/>
        <dbReference type="ChEBI" id="CHEBI:83421"/>
        <dbReference type="ChEBI" id="CHEBI:456216"/>
        <dbReference type="EC" id="2.7.11.1"/>
    </reaction>
</comment>
<dbReference type="InterPro" id="IPR017441">
    <property type="entry name" value="Protein_kinase_ATP_BS"/>
</dbReference>
<keyword evidence="5" id="KW-0808">Transferase</keyword>
<feature type="binding site" evidence="19">
    <location>
        <position position="562"/>
    </location>
    <ligand>
        <name>ATP</name>
        <dbReference type="ChEBI" id="CHEBI:30616"/>
    </ligand>
</feature>
<dbReference type="GO" id="GO:0030246">
    <property type="term" value="F:carbohydrate binding"/>
    <property type="evidence" value="ECO:0007669"/>
    <property type="project" value="UniProtKB-KW"/>
</dbReference>
<evidence type="ECO:0000256" key="13">
    <source>
        <dbReference type="ARBA" id="ARBA00023136"/>
    </source>
</evidence>
<evidence type="ECO:0000256" key="9">
    <source>
        <dbReference type="ARBA" id="ARBA00022741"/>
    </source>
</evidence>
<proteinExistence type="predicted"/>
<keyword evidence="9 19" id="KW-0547">Nucleotide-binding</keyword>
<dbReference type="AlphaFoldDB" id="A0AAV5KC62"/>
<dbReference type="GO" id="GO:0005524">
    <property type="term" value="F:ATP binding"/>
    <property type="evidence" value="ECO:0007669"/>
    <property type="project" value="UniProtKB-UniRule"/>
</dbReference>
<dbReference type="SMART" id="SM00108">
    <property type="entry name" value="B_lectin"/>
    <property type="match status" value="1"/>
</dbReference>
<keyword evidence="16" id="KW-0325">Glycoprotein</keyword>
<keyword evidence="13" id="KW-0472">Membrane</keyword>
<dbReference type="Gene3D" id="1.10.510.10">
    <property type="entry name" value="Transferase(Phosphotransferase) domain 1"/>
    <property type="match status" value="1"/>
</dbReference>
<keyword evidence="14" id="KW-1015">Disulfide bond</keyword>
<dbReference type="Gene3D" id="2.90.10.10">
    <property type="entry name" value="Bulb-type lectin domain"/>
    <property type="match status" value="1"/>
</dbReference>
<dbReference type="InterPro" id="IPR051343">
    <property type="entry name" value="G-type_lectin_kinases/EP1-like"/>
</dbReference>
<dbReference type="GO" id="GO:0004674">
    <property type="term" value="F:protein serine/threonine kinase activity"/>
    <property type="evidence" value="ECO:0007669"/>
    <property type="project" value="UniProtKB-KW"/>
</dbReference>
<dbReference type="Proteomes" id="UP001054252">
    <property type="component" value="Unassembled WGS sequence"/>
</dbReference>
<evidence type="ECO:0000256" key="4">
    <source>
        <dbReference type="ARBA" id="ARBA00022536"/>
    </source>
</evidence>
<dbReference type="PANTHER" id="PTHR47976">
    <property type="entry name" value="G-TYPE LECTIN S-RECEPTOR-LIKE SERINE/THREONINE-PROTEIN KINASE SD2-5"/>
    <property type="match status" value="1"/>
</dbReference>
<evidence type="ECO:0000256" key="16">
    <source>
        <dbReference type="ARBA" id="ARBA00023180"/>
    </source>
</evidence>
<dbReference type="InterPro" id="IPR036426">
    <property type="entry name" value="Bulb-type_lectin_dom_sf"/>
</dbReference>
<evidence type="ECO:0000256" key="17">
    <source>
        <dbReference type="ARBA" id="ARBA00047899"/>
    </source>
</evidence>
<evidence type="ECO:0000313" key="24">
    <source>
        <dbReference type="Proteomes" id="UP001054252"/>
    </source>
</evidence>
<protein>
    <recommendedName>
        <fullName evidence="2">non-specific serine/threonine protein kinase</fullName>
        <ecNumber evidence="2">2.7.11.1</ecNumber>
    </recommendedName>
</protein>
<dbReference type="PROSITE" id="PS00107">
    <property type="entry name" value="PROTEIN_KINASE_ATP"/>
    <property type="match status" value="1"/>
</dbReference>
<reference evidence="23 24" key="1">
    <citation type="journal article" date="2021" name="Commun. Biol.">
        <title>The genome of Shorea leprosula (Dipterocarpaceae) highlights the ecological relevance of drought in aseasonal tropical rainforests.</title>
        <authorList>
            <person name="Ng K.K.S."/>
            <person name="Kobayashi M.J."/>
            <person name="Fawcett J.A."/>
            <person name="Hatakeyama M."/>
            <person name="Paape T."/>
            <person name="Ng C.H."/>
            <person name="Ang C.C."/>
            <person name="Tnah L.H."/>
            <person name="Lee C.T."/>
            <person name="Nishiyama T."/>
            <person name="Sese J."/>
            <person name="O'Brien M.J."/>
            <person name="Copetti D."/>
            <person name="Mohd Noor M.I."/>
            <person name="Ong R.C."/>
            <person name="Putra M."/>
            <person name="Sireger I.Z."/>
            <person name="Indrioko S."/>
            <person name="Kosugi Y."/>
            <person name="Izuno A."/>
            <person name="Isagi Y."/>
            <person name="Lee S.L."/>
            <person name="Shimizu K.K."/>
        </authorList>
    </citation>
    <scope>NUCLEOTIDE SEQUENCE [LARGE SCALE GENOMIC DNA]</scope>
    <source>
        <strain evidence="23">214</strain>
    </source>
</reference>
<dbReference type="FunFam" id="2.90.10.30:FF:000001">
    <property type="entry name" value="Serine/threonine-protein kinase"/>
    <property type="match status" value="1"/>
</dbReference>
<keyword evidence="4" id="KW-0245">EGF-like domain</keyword>
<keyword evidence="6" id="KW-0812">Transmembrane</keyword>
<evidence type="ECO:0000256" key="7">
    <source>
        <dbReference type="ARBA" id="ARBA00022729"/>
    </source>
</evidence>
<evidence type="ECO:0000256" key="15">
    <source>
        <dbReference type="ARBA" id="ARBA00023170"/>
    </source>
</evidence>
<keyword evidence="24" id="KW-1185">Reference proteome</keyword>
<organism evidence="23 24">
    <name type="scientific">Rubroshorea leprosula</name>
    <dbReference type="NCBI Taxonomy" id="152421"/>
    <lineage>
        <taxon>Eukaryota</taxon>
        <taxon>Viridiplantae</taxon>
        <taxon>Streptophyta</taxon>
        <taxon>Embryophyta</taxon>
        <taxon>Tracheophyta</taxon>
        <taxon>Spermatophyta</taxon>
        <taxon>Magnoliopsida</taxon>
        <taxon>eudicotyledons</taxon>
        <taxon>Gunneridae</taxon>
        <taxon>Pentapetalae</taxon>
        <taxon>rosids</taxon>
        <taxon>malvids</taxon>
        <taxon>Malvales</taxon>
        <taxon>Dipterocarpaceae</taxon>
        <taxon>Rubroshorea</taxon>
    </lineage>
</organism>
<dbReference type="CDD" id="cd14066">
    <property type="entry name" value="STKc_IRAK"/>
    <property type="match status" value="1"/>
</dbReference>
<evidence type="ECO:0000256" key="6">
    <source>
        <dbReference type="ARBA" id="ARBA00022692"/>
    </source>
</evidence>
<dbReference type="InterPro" id="IPR001480">
    <property type="entry name" value="Bulb-type_lectin_dom"/>
</dbReference>
<evidence type="ECO:0000256" key="8">
    <source>
        <dbReference type="ARBA" id="ARBA00022734"/>
    </source>
</evidence>
<dbReference type="InterPro" id="IPR008271">
    <property type="entry name" value="Ser/Thr_kinase_AS"/>
</dbReference>
<evidence type="ECO:0000256" key="11">
    <source>
        <dbReference type="ARBA" id="ARBA00022840"/>
    </source>
</evidence>
<evidence type="ECO:0000256" key="1">
    <source>
        <dbReference type="ARBA" id="ARBA00004479"/>
    </source>
</evidence>
<dbReference type="PROSITE" id="PS00108">
    <property type="entry name" value="PROTEIN_KINASE_ST"/>
    <property type="match status" value="1"/>
</dbReference>
<dbReference type="EMBL" id="BPVZ01000059">
    <property type="protein sequence ID" value="GKV22197.1"/>
    <property type="molecule type" value="Genomic_DNA"/>
</dbReference>
<dbReference type="InterPro" id="IPR011009">
    <property type="entry name" value="Kinase-like_dom_sf"/>
</dbReference>
<comment type="caution">
    <text evidence="23">The sequence shown here is derived from an EMBL/GenBank/DDBJ whole genome shotgun (WGS) entry which is preliminary data.</text>
</comment>
<evidence type="ECO:0000256" key="12">
    <source>
        <dbReference type="ARBA" id="ARBA00022989"/>
    </source>
</evidence>
<evidence type="ECO:0000256" key="3">
    <source>
        <dbReference type="ARBA" id="ARBA00022527"/>
    </source>
</evidence>
<dbReference type="FunFam" id="2.90.10.10:FF:000024">
    <property type="entry name" value="Uncharacterized protein"/>
    <property type="match status" value="1"/>
</dbReference>
<evidence type="ECO:0000256" key="10">
    <source>
        <dbReference type="ARBA" id="ARBA00022777"/>
    </source>
</evidence>
<name>A0AAV5KC62_9ROSI</name>
<dbReference type="PROSITE" id="PS50011">
    <property type="entry name" value="PROTEIN_KINASE_DOM"/>
    <property type="match status" value="1"/>
</dbReference>
<feature type="region of interest" description="Disordered" evidence="20">
    <location>
        <begin position="822"/>
        <end position="856"/>
    </location>
</feature>
<evidence type="ECO:0000313" key="23">
    <source>
        <dbReference type="EMBL" id="GKV22197.1"/>
    </source>
</evidence>
<keyword evidence="10" id="KW-0418">Kinase</keyword>
<dbReference type="SMART" id="SM00220">
    <property type="entry name" value="S_TKc"/>
    <property type="match status" value="1"/>
</dbReference>
<dbReference type="PANTHER" id="PTHR47976:SF108">
    <property type="entry name" value="G-TYPE LECTIN S-RECEPTOR-LIKE SERINE_THREONINE-PROTEIN KINASE LECRK1"/>
    <property type="match status" value="1"/>
</dbReference>
<accession>A0AAV5KC62</accession>
<gene>
    <name evidence="23" type="ORF">SLEP1_g32082</name>
</gene>
<sequence>MLQLSRATHGMMSVQSFTYKELEKATKHFEEVLGKGASSTVYKGVLGEMQHGNVEQFKVHPQNATGMSKYKVRTNTYILMVQIETGEFLLAIWFDKIPEKTIVWSANGGNLVQQGSKAQLTTDGQFMLNDPKRQEVWKANLAGTGAVSYAAMLDTGNFVLASQDSTNLWESFGQPTDTILPTQILNIGSSLVARYSEMNYSSGRFLMQLQSNGNLALFTTNFPLVSANAAYWSANTDGGGYQVIFNQSGYIYLEAKNGSQISSIASNGASTSNFYLRAILEYDGVFRQYAYPKNSSDSAGRPMAWSLLSYVPGDICTSIRQATGGGACGFNSYCILVNDQRPKCLCPPGYSYLDPNNDMNGCKQDFVPQECDEGQDADLFDFQDMPNTDWPLSDYEYFQPVTEDWCRQVCLTDCFCAVAIFRNGNCWKKKTPLSNGLLDSSVGGKALIKVRKDNSTNTSGESPNKEHQSTLILIGTLLLSSSAFFNLVLLITTLWVVSRLNSRKRRTLQPYAATQGMSLRSFTYKELEEATKNFKEELGRGAFSTVYKGVLDIDNKNFIAVKRLDKMVTEGEQEFQAEMSAIGKTNHKNLAQLLGFCNEGEHRLLVYEYMSNGSLASYLFGNSRPSWYRRTQLALGTARGLVYLHEECSNQIIHCDIKPQNILLDDSYTARISDFGLAKLLKTDQTRTVTAIRGTKGYVAPEWFRNMPVTTKIDVYSFGILLLELICCRKNFEQNAEDENQMILADWACDCYEVRRLHLLVQDDEEAIEDFKRVEKFVMVAIWCIQDDPSLRPTMKRVLQMLEGAIEVPLPPVVPNSSVQFKSKKSSWTQNPRLISKHSQKDRNDRSQKCNLENSE</sequence>
<dbReference type="Pfam" id="PF00069">
    <property type="entry name" value="Pkinase"/>
    <property type="match status" value="1"/>
</dbReference>
<comment type="catalytic activity">
    <reaction evidence="17">
        <text>L-threonyl-[protein] + ATP = O-phospho-L-threonyl-[protein] + ADP + H(+)</text>
        <dbReference type="Rhea" id="RHEA:46608"/>
        <dbReference type="Rhea" id="RHEA-COMP:11060"/>
        <dbReference type="Rhea" id="RHEA-COMP:11605"/>
        <dbReference type="ChEBI" id="CHEBI:15378"/>
        <dbReference type="ChEBI" id="CHEBI:30013"/>
        <dbReference type="ChEBI" id="CHEBI:30616"/>
        <dbReference type="ChEBI" id="CHEBI:61977"/>
        <dbReference type="ChEBI" id="CHEBI:456216"/>
        <dbReference type="EC" id="2.7.11.1"/>
    </reaction>
</comment>
<keyword evidence="11 19" id="KW-0067">ATP-binding</keyword>
<dbReference type="CDD" id="cd01098">
    <property type="entry name" value="PAN_AP_plant"/>
    <property type="match status" value="1"/>
</dbReference>
<keyword evidence="3" id="KW-0723">Serine/threonine-protein kinase</keyword>
<evidence type="ECO:0000256" key="18">
    <source>
        <dbReference type="ARBA" id="ARBA00048679"/>
    </source>
</evidence>
<keyword evidence="15" id="KW-0675">Receptor</keyword>
<dbReference type="Gene3D" id="2.90.10.30">
    <property type="match status" value="1"/>
</dbReference>
<feature type="domain" description="Bulb-type lectin" evidence="22">
    <location>
        <begin position="55"/>
        <end position="173"/>
    </location>
</feature>
<evidence type="ECO:0000256" key="20">
    <source>
        <dbReference type="SAM" id="MobiDB-lite"/>
    </source>
</evidence>
<evidence type="ECO:0000259" key="22">
    <source>
        <dbReference type="PROSITE" id="PS50927"/>
    </source>
</evidence>
<keyword evidence="12" id="KW-1133">Transmembrane helix</keyword>
<dbReference type="FunFam" id="3.30.200.20:FF:000059">
    <property type="entry name" value="S-receptor-like serine/threonine-protein kinase"/>
    <property type="match status" value="1"/>
</dbReference>